<evidence type="ECO:0000313" key="11">
    <source>
        <dbReference type="Proteomes" id="UP000019270"/>
    </source>
</evidence>
<dbReference type="GO" id="GO:0046872">
    <property type="term" value="F:metal ion binding"/>
    <property type="evidence" value="ECO:0007669"/>
    <property type="project" value="UniProtKB-KW"/>
</dbReference>
<feature type="transmembrane region" description="Helical" evidence="9">
    <location>
        <begin position="20"/>
        <end position="38"/>
    </location>
</feature>
<keyword evidence="5 9" id="KW-1133">Transmembrane helix</keyword>
<reference evidence="10 11" key="2">
    <citation type="journal article" date="2016" name="Sci. Rep.">
        <title>A novel serine protease, Sep1, from Bacillus firmus DS-1 has nematicidal activity and degrades multiple intestinal-associated nematode proteins.</title>
        <authorList>
            <person name="Geng C."/>
            <person name="Nie X."/>
            <person name="Tang Z."/>
            <person name="Zhang Y."/>
            <person name="Lin J."/>
            <person name="Sun M."/>
            <person name="Peng D."/>
        </authorList>
    </citation>
    <scope>NUCLEOTIDE SEQUENCE [LARGE SCALE GENOMIC DNA]</scope>
    <source>
        <strain evidence="10 11">DS1</strain>
    </source>
</reference>
<dbReference type="InterPro" id="IPR034804">
    <property type="entry name" value="SQR/QFR_C/D"/>
</dbReference>
<dbReference type="Proteomes" id="UP000019270">
    <property type="component" value="Unassembled WGS sequence"/>
</dbReference>
<keyword evidence="4 8" id="KW-0479">Metal-binding</keyword>
<accession>W7L3W5</accession>
<keyword evidence="2 8" id="KW-0349">Heme</keyword>
<dbReference type="Gene3D" id="1.20.1300.10">
    <property type="entry name" value="Fumarate reductase/succinate dehydrogenase, transmembrane subunit"/>
    <property type="match status" value="1"/>
</dbReference>
<feature type="binding site" description="axial binding residue" evidence="8">
    <location>
        <position position="36"/>
    </location>
    <ligand>
        <name>heme</name>
        <dbReference type="ChEBI" id="CHEBI:30413"/>
    </ligand>
    <ligandPart>
        <name>Fe</name>
        <dbReference type="ChEBI" id="CHEBI:18248"/>
    </ligandPart>
</feature>
<evidence type="ECO:0000256" key="2">
    <source>
        <dbReference type="ARBA" id="ARBA00022617"/>
    </source>
</evidence>
<dbReference type="InterPro" id="IPR039023">
    <property type="entry name" value="SdhC_prok"/>
</dbReference>
<evidence type="ECO:0000256" key="5">
    <source>
        <dbReference type="ARBA" id="ARBA00022989"/>
    </source>
</evidence>
<gene>
    <name evidence="10" type="ORF">PBF_14324</name>
</gene>
<evidence type="ECO:0000256" key="3">
    <source>
        <dbReference type="ARBA" id="ARBA00022692"/>
    </source>
</evidence>
<feature type="transmembrane region" description="Helical" evidence="9">
    <location>
        <begin position="58"/>
        <end position="84"/>
    </location>
</feature>
<feature type="binding site" description="axial binding residue" evidence="8">
    <location>
        <position position="78"/>
    </location>
    <ligand>
        <name>heme</name>
        <dbReference type="ChEBI" id="CHEBI:30413"/>
    </ligand>
    <ligandPart>
        <name>Fe</name>
        <dbReference type="ChEBI" id="CHEBI:18248"/>
    </ligandPart>
</feature>
<evidence type="ECO:0000256" key="9">
    <source>
        <dbReference type="SAM" id="Phobius"/>
    </source>
</evidence>
<dbReference type="EMBL" id="APVL01000010">
    <property type="protein sequence ID" value="EWG10286.1"/>
    <property type="molecule type" value="Genomic_DNA"/>
</dbReference>
<dbReference type="Pfam" id="PF01127">
    <property type="entry name" value="Sdh_cyt"/>
    <property type="match status" value="1"/>
</dbReference>
<evidence type="ECO:0000256" key="8">
    <source>
        <dbReference type="PIRSR" id="PIRSR000170-1"/>
    </source>
</evidence>
<dbReference type="InterPro" id="IPR016002">
    <property type="entry name" value="Succ_DH_cyt_b558_Firmicute"/>
</dbReference>
<dbReference type="GO" id="GO:0016020">
    <property type="term" value="C:membrane"/>
    <property type="evidence" value="ECO:0007669"/>
    <property type="project" value="UniProtKB-SubCell"/>
</dbReference>
<dbReference type="PANTHER" id="PTHR41910">
    <property type="entry name" value="SUCCINATE DEHYDROGENASE 2 MEMBRANE SUBUNIT SDHC"/>
    <property type="match status" value="1"/>
</dbReference>
<evidence type="ECO:0000256" key="4">
    <source>
        <dbReference type="ARBA" id="ARBA00022723"/>
    </source>
</evidence>
<keyword evidence="3 9" id="KW-0812">Transmembrane</keyword>
<organism evidence="10 11">
    <name type="scientific">Cytobacillus firmus DS1</name>
    <dbReference type="NCBI Taxonomy" id="1307436"/>
    <lineage>
        <taxon>Bacteria</taxon>
        <taxon>Bacillati</taxon>
        <taxon>Bacillota</taxon>
        <taxon>Bacilli</taxon>
        <taxon>Bacillales</taxon>
        <taxon>Bacillaceae</taxon>
        <taxon>Cytobacillus</taxon>
    </lineage>
</organism>
<evidence type="ECO:0000256" key="6">
    <source>
        <dbReference type="ARBA" id="ARBA00023004"/>
    </source>
</evidence>
<dbReference type="OrthoDB" id="9789209at2"/>
<protein>
    <submittedName>
        <fullName evidence="10">Succinate dehydrogenase, cytochrome b558 subunit</fullName>
    </submittedName>
</protein>
<feature type="transmembrane region" description="Helical" evidence="9">
    <location>
        <begin position="152"/>
        <end position="179"/>
    </location>
</feature>
<feature type="transmembrane region" description="Helical" evidence="9">
    <location>
        <begin position="191"/>
        <end position="211"/>
    </location>
</feature>
<feature type="transmembrane region" description="Helical" evidence="9">
    <location>
        <begin position="105"/>
        <end position="123"/>
    </location>
</feature>
<feature type="binding site" description="axial binding residue" evidence="8">
    <location>
        <position position="164"/>
    </location>
    <ligand>
        <name>heme</name>
        <dbReference type="ChEBI" id="CHEBI:30413"/>
    </ligand>
    <ligandPart>
        <name>Fe</name>
        <dbReference type="ChEBI" id="CHEBI:18248"/>
    </ligandPart>
</feature>
<comment type="caution">
    <text evidence="10">The sequence shown here is derived from an EMBL/GenBank/DDBJ whole genome shotgun (WGS) entry which is preliminary data.</text>
</comment>
<proteinExistence type="predicted"/>
<dbReference type="PANTHER" id="PTHR41910:SF1">
    <property type="entry name" value="SUCCINATE DEHYDROGENASE HYDROPHOBIC MEMBRANE ANCHOR SUBUNIT"/>
    <property type="match status" value="1"/>
</dbReference>
<dbReference type="PIRSF" id="PIRSF000170">
    <property type="entry name" value="Succ_dh_cyt_b558"/>
    <property type="match status" value="1"/>
</dbReference>
<dbReference type="InterPro" id="IPR000701">
    <property type="entry name" value="SuccDH_FuR_B_TM-su"/>
</dbReference>
<dbReference type="AlphaFoldDB" id="W7L3W5"/>
<name>W7L3W5_CYTFI</name>
<sequence>MQTNTVAPLSNSRRFVLTRLHSLAGLIPLGLFLIQHLMGNALAILGSEKYDEHIQFMLNLPFLLLLEIGFIAIPLLFHAIYGIYLSFISKPNAHVYKYKRNISFLLQRVTGIITFIFVIYHVWALRISPVISGNEINHQVVGEHLANPVMMIFYMAGVLSTTYHFTNGISTALITWGLTIGPSSQKTVRNLCFGLFIILTVLGLGSLISFVS</sequence>
<comment type="subcellular location">
    <subcellularLocation>
        <location evidence="1">Membrane</location>
    </subcellularLocation>
</comment>
<dbReference type="NCBIfam" id="TIGR02046">
    <property type="entry name" value="sdhC_b558_fam"/>
    <property type="match status" value="1"/>
</dbReference>
<keyword evidence="6 8" id="KW-0408">Iron</keyword>
<dbReference type="eggNOG" id="COG2009">
    <property type="taxonomic scope" value="Bacteria"/>
</dbReference>
<evidence type="ECO:0000256" key="7">
    <source>
        <dbReference type="ARBA" id="ARBA00023136"/>
    </source>
</evidence>
<dbReference type="SUPFAM" id="SSF81343">
    <property type="entry name" value="Fumarate reductase respiratory complex transmembrane subunits"/>
    <property type="match status" value="1"/>
</dbReference>
<dbReference type="PATRIC" id="fig|1307436.3.peg.3060"/>
<feature type="binding site" description="axial binding residue" evidence="8">
    <location>
        <position position="121"/>
    </location>
    <ligand>
        <name>heme</name>
        <dbReference type="ChEBI" id="CHEBI:30413"/>
    </ligand>
    <ligandPart>
        <name>Fe</name>
        <dbReference type="ChEBI" id="CHEBI:18248"/>
    </ligandPart>
</feature>
<keyword evidence="7 9" id="KW-0472">Membrane</keyword>
<evidence type="ECO:0000256" key="1">
    <source>
        <dbReference type="ARBA" id="ARBA00004370"/>
    </source>
</evidence>
<reference evidence="11" key="1">
    <citation type="submission" date="2013-03" db="EMBL/GenBank/DDBJ databases">
        <title>Draft genome sequence of Bacillus firmus DS1.</title>
        <authorList>
            <person name="Peng D."/>
            <person name="Zhu L."/>
            <person name="Sun M."/>
        </authorList>
    </citation>
    <scope>NUCLEOTIDE SEQUENCE [LARGE SCALE GENOMIC DNA]</scope>
    <source>
        <strain evidence="11">DS1</strain>
    </source>
</reference>
<dbReference type="InterPro" id="IPR011138">
    <property type="entry name" value="Cytochrome_b-558"/>
</dbReference>
<evidence type="ECO:0000313" key="10">
    <source>
        <dbReference type="EMBL" id="EWG10286.1"/>
    </source>
</evidence>